<dbReference type="SUPFAM" id="SSF51395">
    <property type="entry name" value="FMN-linked oxidoreductases"/>
    <property type="match status" value="1"/>
</dbReference>
<comment type="cofactor">
    <cofactor evidence="1">
        <name>FMN</name>
        <dbReference type="ChEBI" id="CHEBI:58210"/>
    </cofactor>
</comment>
<dbReference type="EMBL" id="FNRT01000002">
    <property type="protein sequence ID" value="SEB93143.1"/>
    <property type="molecule type" value="Genomic_DNA"/>
</dbReference>
<organism evidence="5 6">
    <name type="scientific">Nocardioides exalbidus</name>
    <dbReference type="NCBI Taxonomy" id="402596"/>
    <lineage>
        <taxon>Bacteria</taxon>
        <taxon>Bacillati</taxon>
        <taxon>Actinomycetota</taxon>
        <taxon>Actinomycetes</taxon>
        <taxon>Propionibacteriales</taxon>
        <taxon>Nocardioidaceae</taxon>
        <taxon>Nocardioides</taxon>
    </lineage>
</organism>
<dbReference type="CDD" id="cd02933">
    <property type="entry name" value="OYE_like_FMN"/>
    <property type="match status" value="1"/>
</dbReference>
<dbReference type="RefSeq" id="WP_090968422.1">
    <property type="nucleotide sequence ID" value="NZ_FNRT01000002.1"/>
</dbReference>
<dbReference type="OrthoDB" id="3169239at2"/>
<sequence length="361" mass="38043">MTTPSPLHTSYDLAGLTLPNRVVMAPMTRVRAAADGLATPSMATYYAQRATAGLIVSEGVQPSLQGQSNPGTPGLHTDEQVASWRPVTDAVHANGGRIFAQLMHGGRVSHPDTTGLHPVGPSAIPATGQVFTPTGMADAPVPRELATDEVPAEASSYADAATRAVDAGFDGVELHGANGYLITQFLASGSNRRTDRYGGSVANRIRFAVEAVSGVVDAVGGRRTGIRLSPGSGIWGAEETDARETYLALLAELAPLDLAYVHLEATTDEDVLVDLRRAWPGTLVVNPVHPGSPKQADREAADHWLGLGADLVSFGRAFISNPDLVERLRVNAPIAPFDQATWYAGGDRGYVDYPTHLPETA</sequence>
<dbReference type="Pfam" id="PF00724">
    <property type="entry name" value="Oxidored_FMN"/>
    <property type="match status" value="1"/>
</dbReference>
<evidence type="ECO:0000259" key="4">
    <source>
        <dbReference type="Pfam" id="PF00724"/>
    </source>
</evidence>
<evidence type="ECO:0000256" key="3">
    <source>
        <dbReference type="ARBA" id="ARBA00023002"/>
    </source>
</evidence>
<dbReference type="GO" id="GO:0016628">
    <property type="term" value="F:oxidoreductase activity, acting on the CH-CH group of donors, NAD or NADP as acceptor"/>
    <property type="evidence" value="ECO:0007669"/>
    <property type="project" value="UniProtKB-ARBA"/>
</dbReference>
<feature type="domain" description="NADH:flavin oxidoreductase/NADH oxidase N-terminal" evidence="4">
    <location>
        <begin position="15"/>
        <end position="331"/>
    </location>
</feature>
<dbReference type="GO" id="GO:0005829">
    <property type="term" value="C:cytosol"/>
    <property type="evidence" value="ECO:0007669"/>
    <property type="project" value="UniProtKB-ARBA"/>
</dbReference>
<comment type="similarity">
    <text evidence="2">Belongs to the NADH:flavin oxidoreductase/NADH oxidase family.</text>
</comment>
<protein>
    <submittedName>
        <fullName evidence="5">N-ethylmaleimide reductase</fullName>
    </submittedName>
</protein>
<dbReference type="InterPro" id="IPR045247">
    <property type="entry name" value="Oye-like"/>
</dbReference>
<dbReference type="GO" id="GO:0010181">
    <property type="term" value="F:FMN binding"/>
    <property type="evidence" value="ECO:0007669"/>
    <property type="project" value="InterPro"/>
</dbReference>
<dbReference type="Proteomes" id="UP000198742">
    <property type="component" value="Unassembled WGS sequence"/>
</dbReference>
<keyword evidence="6" id="KW-1185">Reference proteome</keyword>
<evidence type="ECO:0000313" key="5">
    <source>
        <dbReference type="EMBL" id="SEB93143.1"/>
    </source>
</evidence>
<evidence type="ECO:0000256" key="2">
    <source>
        <dbReference type="ARBA" id="ARBA00005979"/>
    </source>
</evidence>
<evidence type="ECO:0000256" key="1">
    <source>
        <dbReference type="ARBA" id="ARBA00001917"/>
    </source>
</evidence>
<dbReference type="PANTHER" id="PTHR22893">
    <property type="entry name" value="NADH OXIDOREDUCTASE-RELATED"/>
    <property type="match status" value="1"/>
</dbReference>
<name>A0A1H4ND33_9ACTN</name>
<proteinExistence type="inferred from homology"/>
<evidence type="ECO:0000313" key="6">
    <source>
        <dbReference type="Proteomes" id="UP000198742"/>
    </source>
</evidence>
<gene>
    <name evidence="5" type="ORF">SAMN04489844_1349</name>
</gene>
<accession>A0A1H4ND33</accession>
<dbReference type="InterPro" id="IPR001155">
    <property type="entry name" value="OxRdtase_FMN_N"/>
</dbReference>
<dbReference type="STRING" id="402596.SAMN04489844_1349"/>
<dbReference type="PANTHER" id="PTHR22893:SF91">
    <property type="entry name" value="NADPH DEHYDROGENASE 2-RELATED"/>
    <property type="match status" value="1"/>
</dbReference>
<dbReference type="Gene3D" id="3.20.20.70">
    <property type="entry name" value="Aldolase class I"/>
    <property type="match status" value="1"/>
</dbReference>
<dbReference type="AlphaFoldDB" id="A0A1H4ND33"/>
<keyword evidence="3" id="KW-0560">Oxidoreductase</keyword>
<dbReference type="InterPro" id="IPR013785">
    <property type="entry name" value="Aldolase_TIM"/>
</dbReference>
<dbReference type="FunFam" id="3.20.20.70:FF:000059">
    <property type="entry name" value="N-ethylmaleimide reductase, FMN-linked"/>
    <property type="match status" value="1"/>
</dbReference>
<reference evidence="6" key="1">
    <citation type="submission" date="2016-10" db="EMBL/GenBank/DDBJ databases">
        <authorList>
            <person name="Varghese N."/>
            <person name="Submissions S."/>
        </authorList>
    </citation>
    <scope>NUCLEOTIDE SEQUENCE [LARGE SCALE GENOMIC DNA]</scope>
    <source>
        <strain evidence="6">DSM 22017</strain>
    </source>
</reference>